<organism evidence="1">
    <name type="scientific">Dendroctonus ponderosae</name>
    <name type="common">Mountain pine beetle</name>
    <dbReference type="NCBI Taxonomy" id="77166"/>
    <lineage>
        <taxon>Eukaryota</taxon>
        <taxon>Metazoa</taxon>
        <taxon>Ecdysozoa</taxon>
        <taxon>Arthropoda</taxon>
        <taxon>Hexapoda</taxon>
        <taxon>Insecta</taxon>
        <taxon>Pterygota</taxon>
        <taxon>Neoptera</taxon>
        <taxon>Endopterygota</taxon>
        <taxon>Coleoptera</taxon>
        <taxon>Polyphaga</taxon>
        <taxon>Cucujiformia</taxon>
        <taxon>Curculionidae</taxon>
        <taxon>Scolytinae</taxon>
        <taxon>Dendroctonus</taxon>
    </lineage>
</organism>
<proteinExistence type="predicted"/>
<evidence type="ECO:0000313" key="1">
    <source>
        <dbReference type="EMBL" id="ENN75041.1"/>
    </source>
</evidence>
<dbReference type="AlphaFoldDB" id="N6U351"/>
<accession>N6U351</accession>
<dbReference type="HOGENOM" id="CLU_1706060_0_0_1"/>
<reference evidence="1" key="1">
    <citation type="journal article" date="2013" name="Genome Biol.">
        <title>Draft genome of the mountain pine beetle, Dendroctonus ponderosae Hopkins, a major forest pest.</title>
        <authorList>
            <person name="Keeling C.I."/>
            <person name="Yuen M.M."/>
            <person name="Liao N.Y."/>
            <person name="Docking T.R."/>
            <person name="Chan S.K."/>
            <person name="Taylor G.A."/>
            <person name="Palmquist D.L."/>
            <person name="Jackman S.D."/>
            <person name="Nguyen A."/>
            <person name="Li M."/>
            <person name="Henderson H."/>
            <person name="Janes J.K."/>
            <person name="Zhao Y."/>
            <person name="Pandoh P."/>
            <person name="Moore R."/>
            <person name="Sperling F.A."/>
            <person name="Huber D.P."/>
            <person name="Birol I."/>
            <person name="Jones S.J."/>
            <person name="Bohlmann J."/>
        </authorList>
    </citation>
    <scope>NUCLEOTIDE SEQUENCE</scope>
</reference>
<sequence length="154" mass="17443">MMSVEEEAQKSAPPYSLLINSPAISQEFPTWRRQDQVQRTVEALKKTTVEAQNPLKSTSPRTGNPGVLVFGSERHQDEAIRRPARCFGAHFHFDDERQVTIGHLHSDLGWDWFQNYLEKTVYNMSPKRGACVLFHVSLPASMGSSPAAQLWPHL</sequence>
<dbReference type="EMBL" id="KB741021">
    <property type="protein sequence ID" value="ENN75041.1"/>
    <property type="molecule type" value="Genomic_DNA"/>
</dbReference>
<gene>
    <name evidence="1" type="ORF">YQE_08356</name>
</gene>
<feature type="non-terminal residue" evidence="1">
    <location>
        <position position="1"/>
    </location>
</feature>
<protein>
    <submittedName>
        <fullName evidence="1">Uncharacterized protein</fullName>
    </submittedName>
</protein>
<name>N6U351_DENPD</name>